<dbReference type="NCBIfam" id="NF004636">
    <property type="entry name" value="PRK05985.1"/>
    <property type="match status" value="1"/>
</dbReference>
<dbReference type="InterPro" id="IPR011059">
    <property type="entry name" value="Metal-dep_hydrolase_composite"/>
</dbReference>
<name>A0ABQ3K8T9_9PSEU</name>
<dbReference type="Gene3D" id="3.20.20.140">
    <property type="entry name" value="Metal-dependent hydrolases"/>
    <property type="match status" value="1"/>
</dbReference>
<dbReference type="InterPro" id="IPR013108">
    <property type="entry name" value="Amidohydro_3"/>
</dbReference>
<evidence type="ECO:0000313" key="3">
    <source>
        <dbReference type="Proteomes" id="UP000649955"/>
    </source>
</evidence>
<dbReference type="SUPFAM" id="SSF51556">
    <property type="entry name" value="Metallo-dependent hydrolases"/>
    <property type="match status" value="1"/>
</dbReference>
<evidence type="ECO:0000313" key="2">
    <source>
        <dbReference type="EMBL" id="GHG07108.1"/>
    </source>
</evidence>
<dbReference type="Proteomes" id="UP000649955">
    <property type="component" value="Unassembled WGS sequence"/>
</dbReference>
<dbReference type="RefSeq" id="WP_191309378.1">
    <property type="nucleotide sequence ID" value="NZ_BNAW01000007.1"/>
</dbReference>
<dbReference type="Pfam" id="PF07969">
    <property type="entry name" value="Amidohydro_3"/>
    <property type="match status" value="1"/>
</dbReference>
<sequence>MPGLLLRDGRPWNTGGPADLLVSGGVIAEVGPGIAPGDAEVVELGGRLVLPGLVEAHCHLDKTLYGGPWRPHSAGPALADRIADERLRRAELGLPDPARVSALLETMAAAGTTHVRTHTDVHSGTGLTGVEVVRDTAARLAGRITVEQVAFPQSGILTNPGTAALLEEAIKLGLDAVGGIDPAGLDRDPVRHLDVVFGLAERHGVRIDLHLHDPGSLGVFELELIIERTRAAGLAGRVTVSHAYALGEADAATQDRLAAGLAEAGITITTAAVFDFPVPPVKKLRAAGVNVACGHDDIRDLWSPYGSGDLLDRAMHLAYRSTFRRDEDIELALEAVTYGGASALGLAGYGLTEGAPADLVVLDAETPAHAVVTRPPRDLVVKAGHIVHRSGALSVPAGR</sequence>
<feature type="domain" description="Amidohydrolase 3" evidence="1">
    <location>
        <begin position="101"/>
        <end position="388"/>
    </location>
</feature>
<keyword evidence="3" id="KW-1185">Reference proteome</keyword>
<dbReference type="SUPFAM" id="SSF51338">
    <property type="entry name" value="Composite domain of metallo-dependent hydrolases"/>
    <property type="match status" value="1"/>
</dbReference>
<dbReference type="EMBL" id="BNAW01000007">
    <property type="protein sequence ID" value="GHG07108.1"/>
    <property type="molecule type" value="Genomic_DNA"/>
</dbReference>
<dbReference type="InterPro" id="IPR052349">
    <property type="entry name" value="Metallo-hydrolase_Enzymes"/>
</dbReference>
<dbReference type="CDD" id="cd01293">
    <property type="entry name" value="Bact_CD"/>
    <property type="match status" value="1"/>
</dbReference>
<dbReference type="Gene3D" id="2.30.40.10">
    <property type="entry name" value="Urease, subunit C, domain 1"/>
    <property type="match status" value="1"/>
</dbReference>
<dbReference type="PANTHER" id="PTHR32027">
    <property type="entry name" value="CYTOSINE DEAMINASE"/>
    <property type="match status" value="1"/>
</dbReference>
<comment type="caution">
    <text evidence="2">The sequence shown here is derived from an EMBL/GenBank/DDBJ whole genome shotgun (WGS) entry which is preliminary data.</text>
</comment>
<gene>
    <name evidence="2" type="ORF">GCM10017567_24370</name>
</gene>
<proteinExistence type="predicted"/>
<dbReference type="PANTHER" id="PTHR32027:SF9">
    <property type="entry name" value="BLL3847 PROTEIN"/>
    <property type="match status" value="1"/>
</dbReference>
<accession>A0ABQ3K8T9</accession>
<dbReference type="InterPro" id="IPR032466">
    <property type="entry name" value="Metal_Hydrolase"/>
</dbReference>
<organism evidence="2 3">
    <name type="scientific">Amycolatopsis bullii</name>
    <dbReference type="NCBI Taxonomy" id="941987"/>
    <lineage>
        <taxon>Bacteria</taxon>
        <taxon>Bacillati</taxon>
        <taxon>Actinomycetota</taxon>
        <taxon>Actinomycetes</taxon>
        <taxon>Pseudonocardiales</taxon>
        <taxon>Pseudonocardiaceae</taxon>
        <taxon>Amycolatopsis</taxon>
    </lineage>
</organism>
<reference evidence="3" key="1">
    <citation type="journal article" date="2019" name="Int. J. Syst. Evol. Microbiol.">
        <title>The Global Catalogue of Microorganisms (GCM) 10K type strain sequencing project: providing services to taxonomists for standard genome sequencing and annotation.</title>
        <authorList>
            <consortium name="The Broad Institute Genomics Platform"/>
            <consortium name="The Broad Institute Genome Sequencing Center for Infectious Disease"/>
            <person name="Wu L."/>
            <person name="Ma J."/>
        </authorList>
    </citation>
    <scope>NUCLEOTIDE SEQUENCE [LARGE SCALE GENOMIC DNA]</scope>
    <source>
        <strain evidence="3">CGMCC 4.7680</strain>
    </source>
</reference>
<evidence type="ECO:0000259" key="1">
    <source>
        <dbReference type="Pfam" id="PF07969"/>
    </source>
</evidence>
<protein>
    <submittedName>
        <fullName evidence="2">Cytosine deaminase</fullName>
    </submittedName>
</protein>